<dbReference type="Gene3D" id="4.10.280.10">
    <property type="entry name" value="Helix-loop-helix DNA-binding domain"/>
    <property type="match status" value="1"/>
</dbReference>
<dbReference type="InterPro" id="IPR036638">
    <property type="entry name" value="HLH_DNA-bd_sf"/>
</dbReference>
<keyword evidence="4" id="KW-0539">Nucleus</keyword>
<proteinExistence type="predicted"/>
<dbReference type="AlphaFoldDB" id="A0AAV7E244"/>
<feature type="compositionally biased region" description="Polar residues" evidence="5">
    <location>
        <begin position="34"/>
        <end position="49"/>
    </location>
</feature>
<sequence length="644" mass="70830">MGEQCSETSVASSSTPNWWELHSSPLPSWSTSSNHPWQPRNVNPPSNSSCEEDMISISTSFTNASNHSGLSDDSPRDLAEPTSAATADLPGEPSSENHLWSQVLLGIGTSRVDPRNGSQDDTDNFLAALTSKTLTTEVTMFEPPCSDHYTTKKPDHTWEFSSMTYDAATSMEHETQYMVNNLKQEQPLYNHGSFANGSSSSYFQCYGHNNVPSSSSLARPASGAGLGYSHHMGSAHGLSDVPWSQTRQFADLISFGAAGCLNNNKPLMELQSSSSKINGIKGSVPAETNKKQGHEITLQTRGNGRGTGNQSEGKKKRTEDNSETLFKKPKNEGSTASSPKVQAPKVKLGDRITALQQIVSPFGKTDTASVLLEAIGYIKFLQEQVQLLSNPYLKTGASKDHTSWGALERDHNSEGMLDLRSRGLCLVPISFSVPASLQLCFCMPTVRRNDTEGYEFASSHDSAKGVHSTHPDCSINADNHRFQRSFQVQMIGGKEGREAEKGVLVLFERGHLDPLAVSQPRKSFRNGRRREREGAVENCKVMQALFPLRGTKPTALFPQEWSHYFVENRITSLLVSAVYKLNPEHIIKSTQTSGQILLNNTTKDDHIITGNRSKAKKDTELHSLMNLKVNRGRNNRTTLLNETQ</sequence>
<dbReference type="PROSITE" id="PS50888">
    <property type="entry name" value="BHLH"/>
    <property type="match status" value="1"/>
</dbReference>
<feature type="compositionally biased region" description="Polar residues" evidence="5">
    <location>
        <begin position="56"/>
        <end position="71"/>
    </location>
</feature>
<comment type="subcellular location">
    <subcellularLocation>
        <location evidence="1">Nucleus</location>
    </subcellularLocation>
</comment>
<feature type="region of interest" description="Disordered" evidence="5">
    <location>
        <begin position="278"/>
        <end position="344"/>
    </location>
</feature>
<keyword evidence="8" id="KW-1185">Reference proteome</keyword>
<evidence type="ECO:0000259" key="6">
    <source>
        <dbReference type="PROSITE" id="PS50888"/>
    </source>
</evidence>
<dbReference type="EMBL" id="JAINDJ010000007">
    <property type="protein sequence ID" value="KAG9442431.1"/>
    <property type="molecule type" value="Genomic_DNA"/>
</dbReference>
<keyword evidence="3" id="KW-0804">Transcription</keyword>
<feature type="region of interest" description="Disordered" evidence="5">
    <location>
        <begin position="29"/>
        <end position="97"/>
    </location>
</feature>
<dbReference type="PANTHER" id="PTHR16223:SF171">
    <property type="entry name" value="BASIC HELIX-LOOP-HELIX (BHLH) DNA-BINDING SUPERFAMILY PROTEIN"/>
    <property type="match status" value="1"/>
</dbReference>
<evidence type="ECO:0000313" key="8">
    <source>
        <dbReference type="Proteomes" id="UP000825729"/>
    </source>
</evidence>
<evidence type="ECO:0000313" key="7">
    <source>
        <dbReference type="EMBL" id="KAG9442431.1"/>
    </source>
</evidence>
<dbReference type="InterPro" id="IPR045239">
    <property type="entry name" value="bHLH95_bHLH"/>
</dbReference>
<keyword evidence="2" id="KW-0805">Transcription regulation</keyword>
<organism evidence="7 8">
    <name type="scientific">Aristolochia fimbriata</name>
    <name type="common">White veined hardy Dutchman's pipe vine</name>
    <dbReference type="NCBI Taxonomy" id="158543"/>
    <lineage>
        <taxon>Eukaryota</taxon>
        <taxon>Viridiplantae</taxon>
        <taxon>Streptophyta</taxon>
        <taxon>Embryophyta</taxon>
        <taxon>Tracheophyta</taxon>
        <taxon>Spermatophyta</taxon>
        <taxon>Magnoliopsida</taxon>
        <taxon>Magnoliidae</taxon>
        <taxon>Piperales</taxon>
        <taxon>Aristolochiaceae</taxon>
        <taxon>Aristolochia</taxon>
    </lineage>
</organism>
<dbReference type="GO" id="GO:0005634">
    <property type="term" value="C:nucleus"/>
    <property type="evidence" value="ECO:0007669"/>
    <property type="project" value="UniProtKB-SubCell"/>
</dbReference>
<name>A0AAV7E244_ARIFI</name>
<evidence type="ECO:0000256" key="3">
    <source>
        <dbReference type="ARBA" id="ARBA00023163"/>
    </source>
</evidence>
<evidence type="ECO:0000256" key="5">
    <source>
        <dbReference type="SAM" id="MobiDB-lite"/>
    </source>
</evidence>
<evidence type="ECO:0000256" key="1">
    <source>
        <dbReference type="ARBA" id="ARBA00004123"/>
    </source>
</evidence>
<dbReference type="InterPro" id="IPR045843">
    <property type="entry name" value="IND-like"/>
</dbReference>
<dbReference type="Proteomes" id="UP000825729">
    <property type="component" value="Unassembled WGS sequence"/>
</dbReference>
<feature type="compositionally biased region" description="Basic and acidic residues" evidence="5">
    <location>
        <begin position="317"/>
        <end position="331"/>
    </location>
</feature>
<dbReference type="GO" id="GO:0000978">
    <property type="term" value="F:RNA polymerase II cis-regulatory region sequence-specific DNA binding"/>
    <property type="evidence" value="ECO:0007669"/>
    <property type="project" value="TreeGrafter"/>
</dbReference>
<comment type="caution">
    <text evidence="7">The sequence shown here is derived from an EMBL/GenBank/DDBJ whole genome shotgun (WGS) entry which is preliminary data.</text>
</comment>
<evidence type="ECO:0000256" key="2">
    <source>
        <dbReference type="ARBA" id="ARBA00023015"/>
    </source>
</evidence>
<evidence type="ECO:0000256" key="4">
    <source>
        <dbReference type="ARBA" id="ARBA00023242"/>
    </source>
</evidence>
<dbReference type="CDD" id="cd11393">
    <property type="entry name" value="bHLH_AtbHLH_like"/>
    <property type="match status" value="1"/>
</dbReference>
<dbReference type="PANTHER" id="PTHR16223">
    <property type="entry name" value="TRANSCRIPTION FACTOR BHLH83-RELATED"/>
    <property type="match status" value="1"/>
</dbReference>
<feature type="domain" description="BHLH" evidence="6">
    <location>
        <begin position="332"/>
        <end position="381"/>
    </location>
</feature>
<accession>A0AAV7E244</accession>
<dbReference type="GO" id="GO:0046983">
    <property type="term" value="F:protein dimerization activity"/>
    <property type="evidence" value="ECO:0007669"/>
    <property type="project" value="InterPro"/>
</dbReference>
<protein>
    <recommendedName>
        <fullName evidence="6">BHLH domain-containing protein</fullName>
    </recommendedName>
</protein>
<dbReference type="InterPro" id="IPR011598">
    <property type="entry name" value="bHLH_dom"/>
</dbReference>
<gene>
    <name evidence="7" type="ORF">H6P81_018285</name>
</gene>
<reference evidence="7 8" key="1">
    <citation type="submission" date="2021-07" db="EMBL/GenBank/DDBJ databases">
        <title>The Aristolochia fimbriata genome: insights into angiosperm evolution, floral development and chemical biosynthesis.</title>
        <authorList>
            <person name="Jiao Y."/>
        </authorList>
    </citation>
    <scope>NUCLEOTIDE SEQUENCE [LARGE SCALE GENOMIC DNA]</scope>
    <source>
        <strain evidence="7">IBCAS-2021</strain>
        <tissue evidence="7">Leaf</tissue>
    </source>
</reference>
<dbReference type="GO" id="GO:0000981">
    <property type="term" value="F:DNA-binding transcription factor activity, RNA polymerase II-specific"/>
    <property type="evidence" value="ECO:0007669"/>
    <property type="project" value="TreeGrafter"/>
</dbReference>
<dbReference type="SUPFAM" id="SSF47459">
    <property type="entry name" value="HLH, helix-loop-helix DNA-binding domain"/>
    <property type="match status" value="1"/>
</dbReference>